<dbReference type="AlphaFoldDB" id="A0A829PZI4"/>
<name>A0A829PZI4_9MYCO</name>
<protein>
    <submittedName>
        <fullName evidence="1">Uncharacterized protein</fullName>
    </submittedName>
</protein>
<proteinExistence type="predicted"/>
<evidence type="ECO:0000313" key="1">
    <source>
        <dbReference type="EMBL" id="EUA45688.1"/>
    </source>
</evidence>
<reference evidence="1 2" key="1">
    <citation type="submission" date="2013-12" db="EMBL/GenBank/DDBJ databases">
        <authorList>
            <person name="Madinger N."/>
            <person name="Lenaerts A."/>
            <person name="Ordway D."/>
            <person name="DeGroote M.A."/>
            <person name="Parker T."/>
            <person name="Sizemore C."/>
            <person name="Tallon L.J."/>
            <person name="Sadzewicz L.K."/>
            <person name="Sengamalay N."/>
            <person name="Fraser C.M."/>
            <person name="Hine E."/>
            <person name="Shefchek K.A."/>
            <person name="Das S.P."/>
            <person name="Tettelin H."/>
        </authorList>
    </citation>
    <scope>NUCLEOTIDE SEQUENCE [LARGE SCALE GENOMIC DNA]</scope>
    <source>
        <strain evidence="1 2">21</strain>
    </source>
</reference>
<organism evidence="1 2">
    <name type="scientific">Mycobacteroides abscessus 21</name>
    <dbReference type="NCBI Taxonomy" id="1299324"/>
    <lineage>
        <taxon>Bacteria</taxon>
        <taxon>Bacillati</taxon>
        <taxon>Actinomycetota</taxon>
        <taxon>Actinomycetes</taxon>
        <taxon>Mycobacteriales</taxon>
        <taxon>Mycobacteriaceae</taxon>
        <taxon>Mycobacteroides</taxon>
        <taxon>Mycobacteroides abscessus</taxon>
    </lineage>
</organism>
<gene>
    <name evidence="1" type="ORF">I543_3781</name>
</gene>
<accession>A0A829PZI4</accession>
<dbReference type="EMBL" id="JAOF01000001">
    <property type="protein sequence ID" value="EUA45688.1"/>
    <property type="molecule type" value="Genomic_DNA"/>
</dbReference>
<comment type="caution">
    <text evidence="1">The sequence shown here is derived from an EMBL/GenBank/DDBJ whole genome shotgun (WGS) entry which is preliminary data.</text>
</comment>
<sequence>MSAHVKIRHHRVPAVDPAKDSVDVVTTAKLGHVTGTIIRSVYDHGTVTHEAHLEVTGDNSPSQLDDPQDLRNLGTVALALADELAAANR</sequence>
<evidence type="ECO:0000313" key="2">
    <source>
        <dbReference type="Proteomes" id="UP000020103"/>
    </source>
</evidence>
<dbReference type="Proteomes" id="UP000020103">
    <property type="component" value="Unassembled WGS sequence"/>
</dbReference>